<keyword evidence="2" id="KW-0238">DNA-binding</keyword>
<dbReference type="InterPro" id="IPR011711">
    <property type="entry name" value="GntR_C"/>
</dbReference>
<dbReference type="Pfam" id="PF07729">
    <property type="entry name" value="FCD"/>
    <property type="match status" value="1"/>
</dbReference>
<dbReference type="Gene3D" id="1.20.120.530">
    <property type="entry name" value="GntR ligand-binding domain-like"/>
    <property type="match status" value="1"/>
</dbReference>
<dbReference type="SMART" id="SM00895">
    <property type="entry name" value="FCD"/>
    <property type="match status" value="1"/>
</dbReference>
<sequence>MTDPRPSLSDQVYDRLLTQIVEDSYPLHSRLPSEAMLAQSCGVSRPVLREALARLRDDGIITSRRGSGNYVARRPDRQVMSFVPLGSITDIQRCYEFRVDVEGAAAAWAARRRNEADLLALDAAFNHMDQTYAEKELGADADQMLHLAIARATKNPFFQATLESLGQQIGFGMRLSRSLTLLGAPGRQEMVQAEHSAVIEAIRAQDADAAASAMRRHIAAARDRMFVGAPDDTA</sequence>
<protein>
    <submittedName>
        <fullName evidence="5">FadR/GntR family transcriptional regulator</fullName>
    </submittedName>
</protein>
<reference evidence="5 6" key="1">
    <citation type="submission" date="2024-09" db="EMBL/GenBank/DDBJ databases">
        <authorList>
            <person name="Sun Q."/>
            <person name="Mori K."/>
        </authorList>
    </citation>
    <scope>NUCLEOTIDE SEQUENCE [LARGE SCALE GENOMIC DNA]</scope>
    <source>
        <strain evidence="5 6">CCM 7904</strain>
    </source>
</reference>
<dbReference type="SMART" id="SM00345">
    <property type="entry name" value="HTH_GNTR"/>
    <property type="match status" value="1"/>
</dbReference>
<comment type="caution">
    <text evidence="5">The sequence shown here is derived from an EMBL/GenBank/DDBJ whole genome shotgun (WGS) entry which is preliminary data.</text>
</comment>
<evidence type="ECO:0000259" key="4">
    <source>
        <dbReference type="PROSITE" id="PS50949"/>
    </source>
</evidence>
<dbReference type="Proteomes" id="UP001589795">
    <property type="component" value="Unassembled WGS sequence"/>
</dbReference>
<keyword evidence="3" id="KW-0804">Transcription</keyword>
<evidence type="ECO:0000256" key="3">
    <source>
        <dbReference type="ARBA" id="ARBA00023163"/>
    </source>
</evidence>
<evidence type="ECO:0000256" key="1">
    <source>
        <dbReference type="ARBA" id="ARBA00023015"/>
    </source>
</evidence>
<evidence type="ECO:0000256" key="2">
    <source>
        <dbReference type="ARBA" id="ARBA00023125"/>
    </source>
</evidence>
<dbReference type="InterPro" id="IPR008920">
    <property type="entry name" value="TF_FadR/GntR_C"/>
</dbReference>
<dbReference type="InterPro" id="IPR036390">
    <property type="entry name" value="WH_DNA-bd_sf"/>
</dbReference>
<gene>
    <name evidence="5" type="ORF">ACFFIZ_13280</name>
</gene>
<evidence type="ECO:0000313" key="6">
    <source>
        <dbReference type="Proteomes" id="UP001589795"/>
    </source>
</evidence>
<feature type="domain" description="HTH gntR-type" evidence="4">
    <location>
        <begin position="6"/>
        <end position="74"/>
    </location>
</feature>
<dbReference type="SUPFAM" id="SSF46785">
    <property type="entry name" value="Winged helix' DNA-binding domain"/>
    <property type="match status" value="1"/>
</dbReference>
<dbReference type="CDD" id="cd07377">
    <property type="entry name" value="WHTH_GntR"/>
    <property type="match status" value="1"/>
</dbReference>
<dbReference type="RefSeq" id="WP_265508300.1">
    <property type="nucleotide sequence ID" value="NZ_JAOTBE010000068.1"/>
</dbReference>
<dbReference type="Gene3D" id="1.10.10.10">
    <property type="entry name" value="Winged helix-like DNA-binding domain superfamily/Winged helix DNA-binding domain"/>
    <property type="match status" value="1"/>
</dbReference>
<dbReference type="EMBL" id="JBHLWQ010000126">
    <property type="protein sequence ID" value="MFC0201247.1"/>
    <property type="molecule type" value="Genomic_DNA"/>
</dbReference>
<name>A0ABV6CLI5_9RHOB</name>
<keyword evidence="1" id="KW-0805">Transcription regulation</keyword>
<dbReference type="PRINTS" id="PR00035">
    <property type="entry name" value="HTHGNTR"/>
</dbReference>
<dbReference type="PANTHER" id="PTHR43537">
    <property type="entry name" value="TRANSCRIPTIONAL REGULATOR, GNTR FAMILY"/>
    <property type="match status" value="1"/>
</dbReference>
<accession>A0ABV6CLI5</accession>
<keyword evidence="6" id="KW-1185">Reference proteome</keyword>
<dbReference type="SUPFAM" id="SSF48008">
    <property type="entry name" value="GntR ligand-binding domain-like"/>
    <property type="match status" value="1"/>
</dbReference>
<organism evidence="5 6">
    <name type="scientific">Paracoccus rhizosphaerae</name>
    <dbReference type="NCBI Taxonomy" id="1133347"/>
    <lineage>
        <taxon>Bacteria</taxon>
        <taxon>Pseudomonadati</taxon>
        <taxon>Pseudomonadota</taxon>
        <taxon>Alphaproteobacteria</taxon>
        <taxon>Rhodobacterales</taxon>
        <taxon>Paracoccaceae</taxon>
        <taxon>Paracoccus</taxon>
    </lineage>
</organism>
<dbReference type="PANTHER" id="PTHR43537:SF5">
    <property type="entry name" value="UXU OPERON TRANSCRIPTIONAL REGULATOR"/>
    <property type="match status" value="1"/>
</dbReference>
<dbReference type="Pfam" id="PF00392">
    <property type="entry name" value="GntR"/>
    <property type="match status" value="1"/>
</dbReference>
<dbReference type="InterPro" id="IPR000524">
    <property type="entry name" value="Tscrpt_reg_HTH_GntR"/>
</dbReference>
<dbReference type="PROSITE" id="PS50949">
    <property type="entry name" value="HTH_GNTR"/>
    <property type="match status" value="1"/>
</dbReference>
<proteinExistence type="predicted"/>
<evidence type="ECO:0000313" key="5">
    <source>
        <dbReference type="EMBL" id="MFC0201247.1"/>
    </source>
</evidence>
<dbReference type="InterPro" id="IPR036388">
    <property type="entry name" value="WH-like_DNA-bd_sf"/>
</dbReference>